<reference evidence="2" key="2">
    <citation type="submission" date="2023-04" db="EMBL/GenBank/DDBJ databases">
        <authorList>
            <person name="Bruccoleri R.E."/>
            <person name="Oakeley E.J."/>
            <person name="Faust A.-M."/>
            <person name="Dessus-Babus S."/>
            <person name="Altorfer M."/>
            <person name="Burckhardt D."/>
            <person name="Oertli M."/>
            <person name="Naumann U."/>
            <person name="Petersen F."/>
            <person name="Wong J."/>
        </authorList>
    </citation>
    <scope>NUCLEOTIDE SEQUENCE</scope>
    <source>
        <strain evidence="2">GSM-AAB239-AS_SAM_17_03QT</strain>
        <tissue evidence="2">Leaf</tissue>
    </source>
</reference>
<comment type="caution">
    <text evidence="2">The sequence shown here is derived from an EMBL/GenBank/DDBJ whole genome shotgun (WGS) entry which is preliminary data.</text>
</comment>
<evidence type="ECO:0000313" key="2">
    <source>
        <dbReference type="EMBL" id="KAJ6845439.1"/>
    </source>
</evidence>
<dbReference type="Proteomes" id="UP001140949">
    <property type="component" value="Unassembled WGS sequence"/>
</dbReference>
<evidence type="ECO:0000313" key="3">
    <source>
        <dbReference type="Proteomes" id="UP001140949"/>
    </source>
</evidence>
<keyword evidence="1" id="KW-0472">Membrane</keyword>
<keyword evidence="1" id="KW-1133">Transmembrane helix</keyword>
<sequence>MAGPGSGNRPAIERRRPYRPARSCYEQCRQVLLSCFNLYHLSCLLIAVFFIVYFLILYFLTIKLDLPRPIHRKPVSYLPYPTRVVFRVLAT</sequence>
<organism evidence="2 3">
    <name type="scientific">Iris pallida</name>
    <name type="common">Sweet iris</name>
    <dbReference type="NCBI Taxonomy" id="29817"/>
    <lineage>
        <taxon>Eukaryota</taxon>
        <taxon>Viridiplantae</taxon>
        <taxon>Streptophyta</taxon>
        <taxon>Embryophyta</taxon>
        <taxon>Tracheophyta</taxon>
        <taxon>Spermatophyta</taxon>
        <taxon>Magnoliopsida</taxon>
        <taxon>Liliopsida</taxon>
        <taxon>Asparagales</taxon>
        <taxon>Iridaceae</taxon>
        <taxon>Iridoideae</taxon>
        <taxon>Irideae</taxon>
        <taxon>Iris</taxon>
    </lineage>
</organism>
<accession>A0AAX6HWI2</accession>
<protein>
    <submittedName>
        <fullName evidence="2">Sulfated surface glycoprotein 185-like</fullName>
    </submittedName>
</protein>
<evidence type="ECO:0000256" key="1">
    <source>
        <dbReference type="SAM" id="Phobius"/>
    </source>
</evidence>
<keyword evidence="1" id="KW-0812">Transmembrane</keyword>
<reference evidence="2" key="1">
    <citation type="journal article" date="2023" name="GigaByte">
        <title>Genome assembly of the bearded iris, Iris pallida Lam.</title>
        <authorList>
            <person name="Bruccoleri R.E."/>
            <person name="Oakeley E.J."/>
            <person name="Faust A.M.E."/>
            <person name="Altorfer M."/>
            <person name="Dessus-Babus S."/>
            <person name="Burckhardt D."/>
            <person name="Oertli M."/>
            <person name="Naumann U."/>
            <person name="Petersen F."/>
            <person name="Wong J."/>
        </authorList>
    </citation>
    <scope>NUCLEOTIDE SEQUENCE</scope>
    <source>
        <strain evidence="2">GSM-AAB239-AS_SAM_17_03QT</strain>
    </source>
</reference>
<dbReference type="AlphaFoldDB" id="A0AAX6HWI2"/>
<gene>
    <name evidence="2" type="ORF">M6B38_286950</name>
</gene>
<feature type="transmembrane region" description="Helical" evidence="1">
    <location>
        <begin position="39"/>
        <end position="60"/>
    </location>
</feature>
<proteinExistence type="predicted"/>
<dbReference type="EMBL" id="JANAVB010006199">
    <property type="protein sequence ID" value="KAJ6845439.1"/>
    <property type="molecule type" value="Genomic_DNA"/>
</dbReference>
<name>A0AAX6HWI2_IRIPA</name>
<keyword evidence="3" id="KW-1185">Reference proteome</keyword>